<sequence>MKTGYRLNCFCLTLALFGCTKGSNDYNQMVPLEDLMENPKPYIEQRIETVGYAYFHEHTPSTSLYLDEESSSDPFTESVVYLATNNLEESEELKACSGNSVMAFGVFKPQSDIGLILHVDKGVRVINEQGEVKEFCYKPE</sequence>
<proteinExistence type="predicted"/>
<dbReference type="PROSITE" id="PS51257">
    <property type="entry name" value="PROKAR_LIPOPROTEIN"/>
    <property type="match status" value="1"/>
</dbReference>
<dbReference type="AlphaFoldDB" id="A0A318D959"/>
<dbReference type="RefSeq" id="WP_110199166.1">
    <property type="nucleotide sequence ID" value="NZ_QICH01000001.1"/>
</dbReference>
<reference evidence="1 2" key="1">
    <citation type="submission" date="2018-05" db="EMBL/GenBank/DDBJ databases">
        <title>Kangiella spongicola genome sequence.</title>
        <authorList>
            <person name="Maclea K.S."/>
            <person name="Goen A.E."/>
            <person name="Kelley C."/>
            <person name="Underriner A."/>
            <person name="Silverwood T."/>
            <person name="Trachtenberg A.M."/>
        </authorList>
    </citation>
    <scope>NUCLEOTIDE SEQUENCE [LARGE SCALE GENOMIC DNA]</scope>
    <source>
        <strain evidence="1 2">ATCC BAA-2076</strain>
    </source>
</reference>
<accession>A0A318D959</accession>
<comment type="caution">
    <text evidence="1">The sequence shown here is derived from an EMBL/GenBank/DDBJ whole genome shotgun (WGS) entry which is preliminary data.</text>
</comment>
<protein>
    <recommendedName>
        <fullName evidence="3">Lipoprotein</fullName>
    </recommendedName>
</protein>
<gene>
    <name evidence="1" type="ORF">DL796_01140</name>
</gene>
<evidence type="ECO:0000313" key="1">
    <source>
        <dbReference type="EMBL" id="PXF63784.1"/>
    </source>
</evidence>
<organism evidence="1 2">
    <name type="scientific">Kangiella spongicola</name>
    <dbReference type="NCBI Taxonomy" id="796379"/>
    <lineage>
        <taxon>Bacteria</taxon>
        <taxon>Pseudomonadati</taxon>
        <taxon>Pseudomonadota</taxon>
        <taxon>Gammaproteobacteria</taxon>
        <taxon>Kangiellales</taxon>
        <taxon>Kangiellaceae</taxon>
        <taxon>Kangiella</taxon>
    </lineage>
</organism>
<name>A0A318D959_9GAMM</name>
<dbReference type="EMBL" id="QICH01000001">
    <property type="protein sequence ID" value="PXF63784.1"/>
    <property type="molecule type" value="Genomic_DNA"/>
</dbReference>
<dbReference type="OrthoDB" id="9947180at2"/>
<keyword evidence="2" id="KW-1185">Reference proteome</keyword>
<evidence type="ECO:0008006" key="3">
    <source>
        <dbReference type="Google" id="ProtNLM"/>
    </source>
</evidence>
<evidence type="ECO:0000313" key="2">
    <source>
        <dbReference type="Proteomes" id="UP000247689"/>
    </source>
</evidence>
<dbReference type="Proteomes" id="UP000247689">
    <property type="component" value="Unassembled WGS sequence"/>
</dbReference>